<dbReference type="EMBL" id="JBHRTL010000028">
    <property type="protein sequence ID" value="MFC3156187.1"/>
    <property type="molecule type" value="Genomic_DNA"/>
</dbReference>
<dbReference type="InterPro" id="IPR017853">
    <property type="entry name" value="GH"/>
</dbReference>
<dbReference type="RefSeq" id="WP_382417325.1">
    <property type="nucleotide sequence ID" value="NZ_JBHRTL010000028.1"/>
</dbReference>
<reference evidence="2" key="1">
    <citation type="journal article" date="2019" name="Int. J. Syst. Evol. Microbiol.">
        <title>The Global Catalogue of Microorganisms (GCM) 10K type strain sequencing project: providing services to taxonomists for standard genome sequencing and annotation.</title>
        <authorList>
            <consortium name="The Broad Institute Genomics Platform"/>
            <consortium name="The Broad Institute Genome Sequencing Center for Infectious Disease"/>
            <person name="Wu L."/>
            <person name="Ma J."/>
        </authorList>
    </citation>
    <scope>NUCLEOTIDE SEQUENCE [LARGE SCALE GENOMIC DNA]</scope>
    <source>
        <strain evidence="2">KCTC 52141</strain>
    </source>
</reference>
<proteinExistence type="predicted"/>
<evidence type="ECO:0008006" key="3">
    <source>
        <dbReference type="Google" id="ProtNLM"/>
    </source>
</evidence>
<dbReference type="Proteomes" id="UP001595548">
    <property type="component" value="Unassembled WGS sequence"/>
</dbReference>
<organism evidence="1 2">
    <name type="scientific">Gilvimarinus japonicus</name>
    <dbReference type="NCBI Taxonomy" id="1796469"/>
    <lineage>
        <taxon>Bacteria</taxon>
        <taxon>Pseudomonadati</taxon>
        <taxon>Pseudomonadota</taxon>
        <taxon>Gammaproteobacteria</taxon>
        <taxon>Cellvibrionales</taxon>
        <taxon>Cellvibrionaceae</taxon>
        <taxon>Gilvimarinus</taxon>
    </lineage>
</organism>
<evidence type="ECO:0000313" key="1">
    <source>
        <dbReference type="EMBL" id="MFC3156187.1"/>
    </source>
</evidence>
<protein>
    <recommendedName>
        <fullName evidence="3">Chitinase</fullName>
    </recommendedName>
</protein>
<comment type="caution">
    <text evidence="1">The sequence shown here is derived from an EMBL/GenBank/DDBJ whole genome shotgun (WGS) entry which is preliminary data.</text>
</comment>
<name>A0ABV7HX04_9GAMM</name>
<keyword evidence="2" id="KW-1185">Reference proteome</keyword>
<dbReference type="SUPFAM" id="SSF51445">
    <property type="entry name" value="(Trans)glycosidases"/>
    <property type="match status" value="1"/>
</dbReference>
<evidence type="ECO:0000313" key="2">
    <source>
        <dbReference type="Proteomes" id="UP001595548"/>
    </source>
</evidence>
<sequence>MSVVNVAAYCSGDFGPGRCKKHIVDVQKSGLTTVILWSLHVGRSGDVNPFECKAIAGQTWGELVFNDGDVRIVNGDTFNPGNNPAVADWPRDLLKMKQNGSQVSKIFLSMGGWGVCDFQTIEYMLEHGMGDLLRRNFQTLREAFTLNGECVIDGIDLDNEEPVKASTITDFCEILFELGFEVTFCPYRNPTEWQGHMQTLWDKGHRVSWWNLQCYSGGAENLDELEPWINAVSQVVGKGRGASYIVAGLAVRGASDSNPQECPFGLGGVCESLASVSKYNLAGGFLWKYDDVLHNTQPCSGAVPTVSDYTQAIRDGLTNQCAVTSYGVAGLV</sequence>
<gene>
    <name evidence="1" type="ORF">ACFOEB_13335</name>
</gene>
<accession>A0ABV7HX04</accession>
<dbReference type="Gene3D" id="3.20.20.80">
    <property type="entry name" value="Glycosidases"/>
    <property type="match status" value="1"/>
</dbReference>